<comment type="subcellular location">
    <subcellularLocation>
        <location evidence="1">Cell membrane</location>
        <topology evidence="1">Multi-pass membrane protein</topology>
    </subcellularLocation>
</comment>
<proteinExistence type="predicted"/>
<evidence type="ECO:0000256" key="5">
    <source>
        <dbReference type="ARBA" id="ARBA00022989"/>
    </source>
</evidence>
<dbReference type="KEGG" id="aar:Acear_0745"/>
<evidence type="ECO:0000256" key="1">
    <source>
        <dbReference type="ARBA" id="ARBA00004651"/>
    </source>
</evidence>
<feature type="transmembrane region" description="Helical" evidence="7">
    <location>
        <begin position="76"/>
        <end position="95"/>
    </location>
</feature>
<dbReference type="GO" id="GO:0051301">
    <property type="term" value="P:cell division"/>
    <property type="evidence" value="ECO:0007669"/>
    <property type="project" value="UniProtKB-KW"/>
</dbReference>
<dbReference type="InterPro" id="IPR001182">
    <property type="entry name" value="FtsW/RodA"/>
</dbReference>
<dbReference type="Pfam" id="PF01098">
    <property type="entry name" value="FTSW_RODA_SPOVE"/>
    <property type="match status" value="1"/>
</dbReference>
<feature type="transmembrane region" description="Helical" evidence="7">
    <location>
        <begin position="137"/>
        <end position="157"/>
    </location>
</feature>
<dbReference type="Proteomes" id="UP000001661">
    <property type="component" value="Chromosome"/>
</dbReference>
<dbReference type="PANTHER" id="PTHR30474:SF13">
    <property type="entry name" value="STAGE V SPORULATION PROTEIN E"/>
    <property type="match status" value="1"/>
</dbReference>
<evidence type="ECO:0000256" key="7">
    <source>
        <dbReference type="SAM" id="Phobius"/>
    </source>
</evidence>
<keyword evidence="2" id="KW-1003">Cell membrane</keyword>
<evidence type="ECO:0000256" key="2">
    <source>
        <dbReference type="ARBA" id="ARBA00022475"/>
    </source>
</evidence>
<evidence type="ECO:0000313" key="9">
    <source>
        <dbReference type="Proteomes" id="UP000001661"/>
    </source>
</evidence>
<dbReference type="GO" id="GO:0015648">
    <property type="term" value="F:lipid-linked peptidoglycan transporter activity"/>
    <property type="evidence" value="ECO:0007669"/>
    <property type="project" value="TreeGrafter"/>
</dbReference>
<dbReference type="NCBIfam" id="TIGR02614">
    <property type="entry name" value="ftsW"/>
    <property type="match status" value="1"/>
</dbReference>
<keyword evidence="8" id="KW-0132">Cell division</keyword>
<sequence>MEKTKPPDLIIFFTMITLLGIGIVMVFSSTSIRAYANYGDSFYFLKKQFIWSIIGIGAMIFFMTINYNLYKNLARLGIMISVGLLVAVLIFGKVVGGSQRWLNLGFMRMQPSEIIKLSIVIYMARYLSIKQNQLDDFLHGLGPPLFILALICGLILLQPDLGTTVAIGGTVMVMFVAAGVRFKHLAWLASVGLLGVIYLILSAPYRMQRFLAFLDPWKDPLDSGFHIIQSLYALGSGGLFGVGIGQSKQKFFYLPEPGTDFIFAIIGEELGFLGAVVVVLLFFLFAWRGLRIAAEAPDVFSSLLAVGITTMITLQAVINIGVVTGSMPVTGMTLPFISYGGSSLVIMLSGVGVLLNISRHV</sequence>
<evidence type="ECO:0000313" key="8">
    <source>
        <dbReference type="EMBL" id="ADL12285.1"/>
    </source>
</evidence>
<dbReference type="OrthoDB" id="9812661at2"/>
<keyword evidence="4" id="KW-0133">Cell shape</keyword>
<dbReference type="STRING" id="574087.Acear_0745"/>
<dbReference type="GO" id="GO:0009252">
    <property type="term" value="P:peptidoglycan biosynthetic process"/>
    <property type="evidence" value="ECO:0007669"/>
    <property type="project" value="InterPro"/>
</dbReference>
<evidence type="ECO:0000256" key="4">
    <source>
        <dbReference type="ARBA" id="ARBA00022960"/>
    </source>
</evidence>
<feature type="transmembrane region" description="Helical" evidence="7">
    <location>
        <begin position="163"/>
        <end position="180"/>
    </location>
</feature>
<dbReference type="EMBL" id="CP002105">
    <property type="protein sequence ID" value="ADL12285.1"/>
    <property type="molecule type" value="Genomic_DNA"/>
</dbReference>
<name>D9QVM6_ACEAZ</name>
<keyword evidence="6 7" id="KW-0472">Membrane</keyword>
<keyword evidence="8" id="KW-0131">Cell cycle</keyword>
<accession>D9QVM6</accession>
<protein>
    <submittedName>
        <fullName evidence="8">Cell division-specific peptidoglycan biosynthesis regulator FtsW</fullName>
    </submittedName>
</protein>
<feature type="transmembrane region" description="Helical" evidence="7">
    <location>
        <begin position="261"/>
        <end position="287"/>
    </location>
</feature>
<feature type="transmembrane region" description="Helical" evidence="7">
    <location>
        <begin position="185"/>
        <end position="205"/>
    </location>
</feature>
<dbReference type="PANTHER" id="PTHR30474">
    <property type="entry name" value="CELL CYCLE PROTEIN"/>
    <property type="match status" value="1"/>
</dbReference>
<keyword evidence="9" id="KW-1185">Reference proteome</keyword>
<dbReference type="GO" id="GO:0008360">
    <property type="term" value="P:regulation of cell shape"/>
    <property type="evidence" value="ECO:0007669"/>
    <property type="project" value="UniProtKB-KW"/>
</dbReference>
<reference evidence="8 9" key="1">
    <citation type="journal article" date="2010" name="Stand. Genomic Sci.">
        <title>Complete genome sequence of Acetohalobium arabaticum type strain (Z-7288).</title>
        <authorList>
            <person name="Sikorski J."/>
            <person name="Lapidus A."/>
            <person name="Chertkov O."/>
            <person name="Lucas S."/>
            <person name="Copeland A."/>
            <person name="Glavina Del Rio T."/>
            <person name="Nolan M."/>
            <person name="Tice H."/>
            <person name="Cheng J.F."/>
            <person name="Han C."/>
            <person name="Brambilla E."/>
            <person name="Pitluck S."/>
            <person name="Liolios K."/>
            <person name="Ivanova N."/>
            <person name="Mavromatis K."/>
            <person name="Mikhailova N."/>
            <person name="Pati A."/>
            <person name="Bruce D."/>
            <person name="Detter C."/>
            <person name="Tapia R."/>
            <person name="Goodwin L."/>
            <person name="Chen A."/>
            <person name="Palaniappan K."/>
            <person name="Land M."/>
            <person name="Hauser L."/>
            <person name="Chang Y.J."/>
            <person name="Jeffries C.D."/>
            <person name="Rohde M."/>
            <person name="Goker M."/>
            <person name="Spring S."/>
            <person name="Woyke T."/>
            <person name="Bristow J."/>
            <person name="Eisen J.A."/>
            <person name="Markowitz V."/>
            <person name="Hugenholtz P."/>
            <person name="Kyrpides N.C."/>
            <person name="Klenk H.P."/>
        </authorList>
    </citation>
    <scope>NUCLEOTIDE SEQUENCE [LARGE SCALE GENOMIC DNA]</scope>
    <source>
        <strain evidence="9">ATCC 49924 / DSM 5501 / Z-7288</strain>
    </source>
</reference>
<feature type="transmembrane region" description="Helical" evidence="7">
    <location>
        <begin position="9"/>
        <end position="29"/>
    </location>
</feature>
<keyword evidence="3 7" id="KW-0812">Transmembrane</keyword>
<evidence type="ECO:0000256" key="3">
    <source>
        <dbReference type="ARBA" id="ARBA00022692"/>
    </source>
</evidence>
<dbReference type="AlphaFoldDB" id="D9QVM6"/>
<keyword evidence="5 7" id="KW-1133">Transmembrane helix</keyword>
<feature type="transmembrane region" description="Helical" evidence="7">
    <location>
        <begin position="336"/>
        <end position="357"/>
    </location>
</feature>
<dbReference type="InterPro" id="IPR013437">
    <property type="entry name" value="FtsW"/>
</dbReference>
<organism evidence="8 9">
    <name type="scientific">Acetohalobium arabaticum (strain ATCC 49924 / DSM 5501 / Z-7288)</name>
    <dbReference type="NCBI Taxonomy" id="574087"/>
    <lineage>
        <taxon>Bacteria</taxon>
        <taxon>Bacillati</taxon>
        <taxon>Bacillota</taxon>
        <taxon>Clostridia</taxon>
        <taxon>Halanaerobiales</taxon>
        <taxon>Halobacteroidaceae</taxon>
        <taxon>Acetohalobium</taxon>
    </lineage>
</organism>
<gene>
    <name evidence="8" type="ordered locus">Acear_0745</name>
</gene>
<dbReference type="RefSeq" id="WP_013277731.1">
    <property type="nucleotide sequence ID" value="NC_014378.1"/>
</dbReference>
<dbReference type="HOGENOM" id="CLU_029243_0_1_9"/>
<dbReference type="eggNOG" id="COG0772">
    <property type="taxonomic scope" value="Bacteria"/>
</dbReference>
<dbReference type="GO" id="GO:0032153">
    <property type="term" value="C:cell division site"/>
    <property type="evidence" value="ECO:0007669"/>
    <property type="project" value="TreeGrafter"/>
</dbReference>
<feature type="transmembrane region" description="Helical" evidence="7">
    <location>
        <begin position="299"/>
        <end position="324"/>
    </location>
</feature>
<feature type="transmembrane region" description="Helical" evidence="7">
    <location>
        <begin position="49"/>
        <end position="69"/>
    </location>
</feature>
<evidence type="ECO:0000256" key="6">
    <source>
        <dbReference type="ARBA" id="ARBA00023136"/>
    </source>
</evidence>
<dbReference type="GO" id="GO:0005886">
    <property type="term" value="C:plasma membrane"/>
    <property type="evidence" value="ECO:0007669"/>
    <property type="project" value="UniProtKB-SubCell"/>
</dbReference>